<dbReference type="SMART" id="SM00470">
    <property type="entry name" value="ParB"/>
    <property type="match status" value="1"/>
</dbReference>
<dbReference type="PANTHER" id="PTHR33375:SF1">
    <property type="entry name" value="CHROMOSOME-PARTITIONING PROTEIN PARB-RELATED"/>
    <property type="match status" value="1"/>
</dbReference>
<organism evidence="9 10">
    <name type="scientific">Legionella dresdenensis</name>
    <dbReference type="NCBI Taxonomy" id="450200"/>
    <lineage>
        <taxon>Bacteria</taxon>
        <taxon>Pseudomonadati</taxon>
        <taxon>Pseudomonadota</taxon>
        <taxon>Gammaproteobacteria</taxon>
        <taxon>Legionellales</taxon>
        <taxon>Legionellaceae</taxon>
        <taxon>Legionella</taxon>
    </lineage>
</organism>
<evidence type="ECO:0000256" key="4">
    <source>
        <dbReference type="ARBA" id="ARBA00022829"/>
    </source>
</evidence>
<proteinExistence type="inferred from homology"/>
<gene>
    <name evidence="9" type="ORF">ACFORL_07655</name>
</gene>
<dbReference type="InterPro" id="IPR041468">
    <property type="entry name" value="HTH_ParB/Spo0J"/>
</dbReference>
<evidence type="ECO:0000256" key="7">
    <source>
        <dbReference type="ARBA" id="ARBA00025472"/>
    </source>
</evidence>
<dbReference type="EMBL" id="JBHSAB010000016">
    <property type="protein sequence ID" value="MFC3908946.1"/>
    <property type="molecule type" value="Genomic_DNA"/>
</dbReference>
<keyword evidence="5" id="KW-0560">Oxidoreductase</keyword>
<dbReference type="InterPro" id="IPR004437">
    <property type="entry name" value="ParB/RepB/Spo0J"/>
</dbReference>
<evidence type="ECO:0000313" key="9">
    <source>
        <dbReference type="EMBL" id="MFC3908946.1"/>
    </source>
</evidence>
<feature type="domain" description="ParB-like N-terminal" evidence="8">
    <location>
        <begin position="6"/>
        <end position="96"/>
    </location>
</feature>
<sequence>MTVSYKLLPVASLQRGRYQPRINFDPKSLEELAHSIASQGLIEPLIVREIASGHYEIIAGERRWRAAKLAGLTEVPCLSGEYTDQQAAALTLVENIQRQELTLIEEANGYKRLRDEFHFQQDEIAALVSKSRSHVANILRLLTLCSAVQTLIAEGKLSLGHARALVGLSVNQQIMLAEQVIEQDWSVRYLEEKVRNLKAMPVSQESVSDRDIKRLEQILAEQIGAPVQIASEKGSSGWLQIKFFDNDTLAGLLERMGLRYD</sequence>
<comment type="function">
    <text evidence="7">Involved in chromosome partition. Localize to both poles of the predivisional cell following completion of DNA replication. Binds to the DNA origin of replication.</text>
</comment>
<evidence type="ECO:0000256" key="2">
    <source>
        <dbReference type="ARBA" id="ARBA00006295"/>
    </source>
</evidence>
<dbReference type="Pfam" id="PF02195">
    <property type="entry name" value="ParB_N"/>
    <property type="match status" value="1"/>
</dbReference>
<dbReference type="PROSITE" id="PS00862">
    <property type="entry name" value="OX2_COVAL_FAD"/>
    <property type="match status" value="1"/>
</dbReference>
<dbReference type="SUPFAM" id="SSF109709">
    <property type="entry name" value="KorB DNA-binding domain-like"/>
    <property type="match status" value="1"/>
</dbReference>
<dbReference type="PANTHER" id="PTHR33375">
    <property type="entry name" value="CHROMOSOME-PARTITIONING PROTEIN PARB-RELATED"/>
    <property type="match status" value="1"/>
</dbReference>
<dbReference type="RefSeq" id="WP_382342708.1">
    <property type="nucleotide sequence ID" value="NZ_JBHSAB010000016.1"/>
</dbReference>
<dbReference type="SUPFAM" id="SSF110849">
    <property type="entry name" value="ParB/Sulfiredoxin"/>
    <property type="match status" value="1"/>
</dbReference>
<dbReference type="Gene3D" id="3.90.1530.30">
    <property type="match status" value="1"/>
</dbReference>
<dbReference type="InterPro" id="IPR003115">
    <property type="entry name" value="ParB_N"/>
</dbReference>
<dbReference type="InterPro" id="IPR036086">
    <property type="entry name" value="ParB/Sulfiredoxin_sf"/>
</dbReference>
<evidence type="ECO:0000313" key="10">
    <source>
        <dbReference type="Proteomes" id="UP001595758"/>
    </source>
</evidence>
<dbReference type="Pfam" id="PF23552">
    <property type="entry name" value="ParB_C"/>
    <property type="match status" value="1"/>
</dbReference>
<dbReference type="Gene3D" id="1.10.10.2830">
    <property type="match status" value="1"/>
</dbReference>
<dbReference type="Pfam" id="PF17762">
    <property type="entry name" value="HTH_ParB"/>
    <property type="match status" value="1"/>
</dbReference>
<comment type="similarity">
    <text evidence="1">Belongs to the oxygen-dependent FAD-linked oxidoreductase family.</text>
</comment>
<evidence type="ECO:0000256" key="6">
    <source>
        <dbReference type="ARBA" id="ARBA00023125"/>
    </source>
</evidence>
<keyword evidence="6" id="KW-0238">DNA-binding</keyword>
<evidence type="ECO:0000259" key="8">
    <source>
        <dbReference type="SMART" id="SM00470"/>
    </source>
</evidence>
<evidence type="ECO:0000256" key="3">
    <source>
        <dbReference type="ARBA" id="ARBA00022372"/>
    </source>
</evidence>
<dbReference type="NCBIfam" id="TIGR00180">
    <property type="entry name" value="parB_part"/>
    <property type="match status" value="1"/>
</dbReference>
<dbReference type="InterPro" id="IPR006093">
    <property type="entry name" value="Oxy_OxRdtase_FAD_BS"/>
</dbReference>
<keyword evidence="10" id="KW-1185">Reference proteome</keyword>
<dbReference type="Proteomes" id="UP001595758">
    <property type="component" value="Unassembled WGS sequence"/>
</dbReference>
<accession>A0ABV8CFD9</accession>
<dbReference type="InterPro" id="IPR057240">
    <property type="entry name" value="ParB_dimer_C"/>
</dbReference>
<protein>
    <recommendedName>
        <fullName evidence="3">Probable chromosome-partitioning protein ParB</fullName>
    </recommendedName>
</protein>
<keyword evidence="4" id="KW-0159">Chromosome partition</keyword>
<evidence type="ECO:0000256" key="1">
    <source>
        <dbReference type="ARBA" id="ARBA00005466"/>
    </source>
</evidence>
<dbReference type="InterPro" id="IPR050336">
    <property type="entry name" value="Chromosome_partition/occlusion"/>
</dbReference>
<dbReference type="CDD" id="cd16393">
    <property type="entry name" value="SPO0J_N"/>
    <property type="match status" value="1"/>
</dbReference>
<comment type="caution">
    <text evidence="9">The sequence shown here is derived from an EMBL/GenBank/DDBJ whole genome shotgun (WGS) entry which is preliminary data.</text>
</comment>
<name>A0ABV8CFD9_9GAMM</name>
<comment type="similarity">
    <text evidence="2">Belongs to the ParB family.</text>
</comment>
<evidence type="ECO:0000256" key="5">
    <source>
        <dbReference type="ARBA" id="ARBA00023002"/>
    </source>
</evidence>
<reference evidence="10" key="1">
    <citation type="journal article" date="2019" name="Int. J. Syst. Evol. Microbiol.">
        <title>The Global Catalogue of Microorganisms (GCM) 10K type strain sequencing project: providing services to taxonomists for standard genome sequencing and annotation.</title>
        <authorList>
            <consortium name="The Broad Institute Genomics Platform"/>
            <consortium name="The Broad Institute Genome Sequencing Center for Infectious Disease"/>
            <person name="Wu L."/>
            <person name="Ma J."/>
        </authorList>
    </citation>
    <scope>NUCLEOTIDE SEQUENCE [LARGE SCALE GENOMIC DNA]</scope>
    <source>
        <strain evidence="10">CCUG 59858</strain>
    </source>
</reference>